<feature type="compositionally biased region" description="Low complexity" evidence="3">
    <location>
        <begin position="455"/>
        <end position="464"/>
    </location>
</feature>
<feature type="region of interest" description="Disordered" evidence="3">
    <location>
        <begin position="404"/>
        <end position="475"/>
    </location>
</feature>
<dbReference type="SMART" id="SM00198">
    <property type="entry name" value="SCP"/>
    <property type="match status" value="1"/>
</dbReference>
<reference evidence="6" key="1">
    <citation type="submission" date="2025-08" db="UniProtKB">
        <authorList>
            <consortium name="RefSeq"/>
        </authorList>
    </citation>
    <scope>IDENTIFICATION</scope>
</reference>
<protein>
    <submittedName>
        <fullName evidence="6">Uncharacterized protein LOC108048367</fullName>
    </submittedName>
</protein>
<dbReference type="SUPFAM" id="SSF55797">
    <property type="entry name" value="PR-1-like"/>
    <property type="match status" value="1"/>
</dbReference>
<feature type="compositionally biased region" description="Low complexity" evidence="3">
    <location>
        <begin position="429"/>
        <end position="446"/>
    </location>
</feature>
<gene>
    <name evidence="6" type="primary">LOC108048367</name>
</gene>
<comment type="subcellular location">
    <subcellularLocation>
        <location evidence="1">Secreted</location>
    </subcellularLocation>
</comment>
<evidence type="ECO:0000259" key="5">
    <source>
        <dbReference type="SMART" id="SM00198"/>
    </source>
</evidence>
<dbReference type="OrthoDB" id="414826at2759"/>
<feature type="chain" id="PRO_5027803513" evidence="4">
    <location>
        <begin position="26"/>
        <end position="585"/>
    </location>
</feature>
<dbReference type="GO" id="GO:0005576">
    <property type="term" value="C:extracellular region"/>
    <property type="evidence" value="ECO:0007669"/>
    <property type="project" value="UniProtKB-SubCell"/>
</dbReference>
<sequence length="585" mass="62114">MISRWVLLVFDSLLIASLAIHLTTAQEAALVAPETTPSAALEEPGNVSPGAPEKKEEHSRNDTAFNADYCDASLCSEGKKHVACNGITRLHKKCSLDAEVLDINDKLQRYLVGHFNELRDSVAKGGFNGLSPAARMGTLKWDSELSYLAEFNVQDCFLKNDECRNTKTSTRVGQTVGYRAMRGKIPELEDILKAIIGLWMRENSGTSMLDIMKYKDPQKGPPKYNFIQIILENAGLVGCAILQQTRNDWLQTFFTCNFGHAPVLGAEVYESSQLAAQSCKTGVNQKYVHLCSDSEIYEKKEPSVGNSVNASKNARTVRKEDFVALKSATDGAAPVGIQPRDGGAAPAAEGAAVPAPEGGAAPAAQGAAAPAAEGAATPAAEGAAAPAAEGAAAPVVEGAAAPAAEGAANPAAEGATPVAGDTPIPAAPPEGEAVPAGAEAPNSASPGGPGPPTAAPGEETTFEGLLEPTPTPPDKAALQKKFARFLDLMNRAEMHHGRRKIVVITSNHMVDDDRVKQKEAEESASNLNTLKEAVFRTIRSRRQRMTRSGLMARSMSHGFRFKARSHHRRGHQRSSDFAPQWIVIS</sequence>
<feature type="region of interest" description="Disordered" evidence="3">
    <location>
        <begin position="333"/>
        <end position="366"/>
    </location>
</feature>
<dbReference type="CDD" id="cd05380">
    <property type="entry name" value="CAP_euk"/>
    <property type="match status" value="1"/>
</dbReference>
<evidence type="ECO:0000256" key="1">
    <source>
        <dbReference type="ARBA" id="ARBA00004613"/>
    </source>
</evidence>
<organism evidence="6">
    <name type="scientific">Drosophila rhopaloa</name>
    <name type="common">Fruit fly</name>
    <dbReference type="NCBI Taxonomy" id="1041015"/>
    <lineage>
        <taxon>Eukaryota</taxon>
        <taxon>Metazoa</taxon>
        <taxon>Ecdysozoa</taxon>
        <taxon>Arthropoda</taxon>
        <taxon>Hexapoda</taxon>
        <taxon>Insecta</taxon>
        <taxon>Pterygota</taxon>
        <taxon>Neoptera</taxon>
        <taxon>Endopterygota</taxon>
        <taxon>Diptera</taxon>
        <taxon>Brachycera</taxon>
        <taxon>Muscomorpha</taxon>
        <taxon>Ephydroidea</taxon>
        <taxon>Drosophilidae</taxon>
        <taxon>Drosophila</taxon>
        <taxon>Sophophora</taxon>
    </lineage>
</organism>
<evidence type="ECO:0000256" key="2">
    <source>
        <dbReference type="ARBA" id="ARBA00022525"/>
    </source>
</evidence>
<feature type="signal peptide" evidence="4">
    <location>
        <begin position="1"/>
        <end position="25"/>
    </location>
</feature>
<dbReference type="GeneID" id="108048367"/>
<dbReference type="InterPro" id="IPR014044">
    <property type="entry name" value="CAP_dom"/>
</dbReference>
<evidence type="ECO:0000256" key="3">
    <source>
        <dbReference type="SAM" id="MobiDB-lite"/>
    </source>
</evidence>
<name>A0A6P4FAV5_DRORH</name>
<keyword evidence="4" id="KW-0732">Signal</keyword>
<feature type="domain" description="SCP" evidence="5">
    <location>
        <begin position="105"/>
        <end position="265"/>
    </location>
</feature>
<dbReference type="Gene3D" id="3.40.33.10">
    <property type="entry name" value="CAP"/>
    <property type="match status" value="1"/>
</dbReference>
<evidence type="ECO:0000313" key="6">
    <source>
        <dbReference type="RefSeq" id="XP_016984438.1"/>
    </source>
</evidence>
<dbReference type="AlphaFoldDB" id="A0A6P4FAV5"/>
<evidence type="ECO:0000256" key="4">
    <source>
        <dbReference type="SAM" id="SignalP"/>
    </source>
</evidence>
<accession>A0A6P4FAV5</accession>
<dbReference type="RefSeq" id="XP_016984438.2">
    <property type="nucleotide sequence ID" value="XM_017128949.2"/>
</dbReference>
<proteinExistence type="predicted"/>
<dbReference type="InterPro" id="IPR035940">
    <property type="entry name" value="CAP_sf"/>
</dbReference>
<feature type="region of interest" description="Disordered" evidence="3">
    <location>
        <begin position="33"/>
        <end position="60"/>
    </location>
</feature>
<feature type="compositionally biased region" description="Low complexity" evidence="3">
    <location>
        <begin position="404"/>
        <end position="419"/>
    </location>
</feature>
<dbReference type="Pfam" id="PF00188">
    <property type="entry name" value="CAP"/>
    <property type="match status" value="1"/>
</dbReference>
<keyword evidence="2" id="KW-0964">Secreted</keyword>
<feature type="compositionally biased region" description="Low complexity" evidence="3">
    <location>
        <begin position="342"/>
        <end position="366"/>
    </location>
</feature>
<dbReference type="RefSeq" id="XP_016984438.1">
    <property type="nucleotide sequence ID" value="XM_017128949.1"/>
</dbReference>